<sequence length="140" mass="16143">MLKINIQKSEVKETAIEFMESLQNWCSREHVVEAFKQQGRALDEKDIDLAIHHSRQLVEPVINAFQPIYLLAINGKINQPFSFISYMMSKTGRVLGDELSDNEIRLPYLRLAELLMGGLDPDSFYASEYYKDNILPDGFK</sequence>
<dbReference type="EMBL" id="JACSYB010000002">
    <property type="protein sequence ID" value="MCG8148611.1"/>
    <property type="molecule type" value="Genomic_DNA"/>
</dbReference>
<keyword evidence="2" id="KW-1185">Reference proteome</keyword>
<name>A0A9X1UT43_9GAMM</name>
<evidence type="ECO:0000313" key="1">
    <source>
        <dbReference type="EMBL" id="MCG8148611.1"/>
    </source>
</evidence>
<reference evidence="1" key="1">
    <citation type="submission" date="2021-08" db="EMBL/GenBank/DDBJ databases">
        <title>Complete genome sequence of Moraxella sp strain PS-22.</title>
        <authorList>
            <person name="Das S.K."/>
        </authorList>
    </citation>
    <scope>NUCLEOTIDE SEQUENCE</scope>
    <source>
        <strain evidence="1">PS-22</strain>
    </source>
</reference>
<accession>A0A9X1UT43</accession>
<dbReference type="RefSeq" id="WP_007115281.1">
    <property type="nucleotide sequence ID" value="NZ_JACSYB010000002.1"/>
</dbReference>
<protein>
    <submittedName>
        <fullName evidence="1">Uncharacterized protein</fullName>
    </submittedName>
</protein>
<proteinExistence type="predicted"/>
<gene>
    <name evidence="1" type="ORF">H9W84_10830</name>
</gene>
<comment type="caution">
    <text evidence="1">The sequence shown here is derived from an EMBL/GenBank/DDBJ whole genome shotgun (WGS) entry which is preliminary data.</text>
</comment>
<dbReference type="Proteomes" id="UP001139238">
    <property type="component" value="Unassembled WGS sequence"/>
</dbReference>
<evidence type="ECO:0000313" key="2">
    <source>
        <dbReference type="Proteomes" id="UP001139238"/>
    </source>
</evidence>
<dbReference type="AlphaFoldDB" id="A0A9X1UT43"/>
<organism evidence="1 2">
    <name type="scientific">Moraxella tetraodonis</name>
    <dbReference type="NCBI Taxonomy" id="2767221"/>
    <lineage>
        <taxon>Bacteria</taxon>
        <taxon>Pseudomonadati</taxon>
        <taxon>Pseudomonadota</taxon>
        <taxon>Gammaproteobacteria</taxon>
        <taxon>Moraxellales</taxon>
        <taxon>Moraxellaceae</taxon>
        <taxon>Moraxella</taxon>
    </lineage>
</organism>